<sequence>MTKVTASNTRHWDALKATDPKHTKSFSRSGGFKGTAMKPIWIIEQMTRHFGPVGEGWGMGEPKFQVVDLTKDTGRVMVYCWVECWHTETGCSFWGVGGDTVQDQFRDGRMAPDDEAFKKAYTDAINNALKYVGVGADIHMGQFEDSKYMKEVAAQFAPTLPEEAELAEFIQAVSIAHTPDDLASLLERYKAAINTVGAVKPAEKARAVQAYKQRTLQIQTSIKTDDNAE</sequence>
<dbReference type="EMBL" id="LR796590">
    <property type="protein sequence ID" value="CAB4152233.1"/>
    <property type="molecule type" value="Genomic_DNA"/>
</dbReference>
<reference evidence="1" key="1">
    <citation type="submission" date="2020-04" db="EMBL/GenBank/DDBJ databases">
        <authorList>
            <person name="Chiriac C."/>
            <person name="Salcher M."/>
            <person name="Ghai R."/>
            <person name="Kavagutti S V."/>
        </authorList>
    </citation>
    <scope>NUCLEOTIDE SEQUENCE</scope>
</reference>
<proteinExistence type="predicted"/>
<gene>
    <name evidence="1" type="ORF">UFOVP616_2</name>
</gene>
<name>A0A6J5N4J5_9CAUD</name>
<organism evidence="1">
    <name type="scientific">uncultured Caudovirales phage</name>
    <dbReference type="NCBI Taxonomy" id="2100421"/>
    <lineage>
        <taxon>Viruses</taxon>
        <taxon>Duplodnaviria</taxon>
        <taxon>Heunggongvirae</taxon>
        <taxon>Uroviricota</taxon>
        <taxon>Caudoviricetes</taxon>
        <taxon>Peduoviridae</taxon>
        <taxon>Maltschvirus</taxon>
        <taxon>Maltschvirus maltsch</taxon>
    </lineage>
</organism>
<protein>
    <submittedName>
        <fullName evidence="1">Uncharacterized protein</fullName>
    </submittedName>
</protein>
<evidence type="ECO:0000313" key="1">
    <source>
        <dbReference type="EMBL" id="CAB4152233.1"/>
    </source>
</evidence>
<accession>A0A6J5N4J5</accession>